<dbReference type="Proteomes" id="UP001206692">
    <property type="component" value="Unassembled WGS sequence"/>
</dbReference>
<evidence type="ECO:0000256" key="1">
    <source>
        <dbReference type="PROSITE-ProRule" id="PRU00420"/>
    </source>
</evidence>
<evidence type="ECO:0000313" key="3">
    <source>
        <dbReference type="Proteomes" id="UP001206692"/>
    </source>
</evidence>
<dbReference type="InterPro" id="IPR004716">
    <property type="entry name" value="PTS_IIA_glucitol/sorbitol-sp"/>
</dbReference>
<sequence length="118" mass="12988">MKYEAKITSIGESVLTFMKVRNSLILFNNDVPYAYENMVVSHTKGTLTQPIEAGDTLVIAEEAYRVNDVGAEANQTLKEHGHCTLIFGIGQKAEMPGQIALEGEKVPRIMVGDTITFQ</sequence>
<organism evidence="2 3">
    <name type="scientific">Megasphaera massiliensis</name>
    <dbReference type="NCBI Taxonomy" id="1232428"/>
    <lineage>
        <taxon>Bacteria</taxon>
        <taxon>Bacillati</taxon>
        <taxon>Bacillota</taxon>
        <taxon>Negativicutes</taxon>
        <taxon>Veillonellales</taxon>
        <taxon>Veillonellaceae</taxon>
        <taxon>Megasphaera</taxon>
    </lineage>
</organism>
<proteinExistence type="predicted"/>
<evidence type="ECO:0000313" key="2">
    <source>
        <dbReference type="EMBL" id="MCQ5343506.1"/>
    </source>
</evidence>
<name>A0ABT1SUF4_9FIRM</name>
<dbReference type="PROSITE" id="PS51097">
    <property type="entry name" value="PTS_EIIA_TYPE_5"/>
    <property type="match status" value="1"/>
</dbReference>
<keyword evidence="3" id="KW-1185">Reference proteome</keyword>
<accession>A0ABT1SUF4</accession>
<dbReference type="PANTHER" id="PTHR40398">
    <property type="entry name" value="PTS SYSTEM GLUCITOL/SORBITOL-SPECIFIC EIIA COMPONENT"/>
    <property type="match status" value="1"/>
</dbReference>
<dbReference type="SUPFAM" id="SSF141530">
    <property type="entry name" value="PTSIIA/GutA-like"/>
    <property type="match status" value="1"/>
</dbReference>
<dbReference type="InterPro" id="IPR036665">
    <property type="entry name" value="PTS_IIA_glucitol/sorbitol_sf"/>
</dbReference>
<protein>
    <submittedName>
        <fullName evidence="2">PTS glucitol/sorbitol transporter subunit IIA</fullName>
    </submittedName>
</protein>
<reference evidence="2 3" key="1">
    <citation type="submission" date="2022-06" db="EMBL/GenBank/DDBJ databases">
        <title>Isolation of gut microbiota from human fecal samples.</title>
        <authorList>
            <person name="Pamer E.G."/>
            <person name="Barat B."/>
            <person name="Waligurski E."/>
            <person name="Medina S."/>
            <person name="Paddock L."/>
            <person name="Mostad J."/>
        </authorList>
    </citation>
    <scope>NUCLEOTIDE SEQUENCE [LARGE SCALE GENOMIC DNA]</scope>
    <source>
        <strain evidence="2 3">DFI.1.1</strain>
    </source>
</reference>
<feature type="modified residue" description="Phosphohistidine; by HPr" evidence="1">
    <location>
        <position position="42"/>
    </location>
</feature>
<comment type="caution">
    <text evidence="2">The sequence shown here is derived from an EMBL/GenBank/DDBJ whole genome shotgun (WGS) entry which is preliminary data.</text>
</comment>
<dbReference type="Gene3D" id="2.40.33.40">
    <property type="entry name" value="Phosphotransferase system, glucitol/sorbitol-specific IIA component"/>
    <property type="match status" value="1"/>
</dbReference>
<gene>
    <name evidence="2" type="ORF">NE675_10805</name>
</gene>
<dbReference type="PANTHER" id="PTHR40398:SF1">
    <property type="entry name" value="PTS SYSTEM GLUCITOL_SORBITOL-SPECIFIC EIIA COMPONENT"/>
    <property type="match status" value="1"/>
</dbReference>
<dbReference type="RefSeq" id="WP_062412007.1">
    <property type="nucleotide sequence ID" value="NZ_JAJCIO010000006.1"/>
</dbReference>
<dbReference type="EMBL" id="JANGEW010000026">
    <property type="protein sequence ID" value="MCQ5343506.1"/>
    <property type="molecule type" value="Genomic_DNA"/>
</dbReference>
<dbReference type="Pfam" id="PF03829">
    <property type="entry name" value="PTSIIA_gutA"/>
    <property type="match status" value="1"/>
</dbReference>